<comment type="caution">
    <text evidence="1">The sequence shown here is derived from an EMBL/GenBank/DDBJ whole genome shotgun (WGS) entry which is preliminary data.</text>
</comment>
<dbReference type="AlphaFoldDB" id="A0A7X5ZCB4"/>
<gene>
    <name evidence="1" type="ORF">FHU31_001857</name>
</gene>
<evidence type="ECO:0000313" key="1">
    <source>
        <dbReference type="EMBL" id="NIH94901.1"/>
    </source>
</evidence>
<dbReference type="EMBL" id="JAANOW010000001">
    <property type="protein sequence ID" value="NIH94901.1"/>
    <property type="molecule type" value="Genomic_DNA"/>
</dbReference>
<dbReference type="Gene3D" id="1.10.10.60">
    <property type="entry name" value="Homeodomain-like"/>
    <property type="match status" value="1"/>
</dbReference>
<proteinExistence type="predicted"/>
<organism evidence="1 2">
    <name type="scientific">Mycolicibacterium fluoranthenivorans</name>
    <dbReference type="NCBI Taxonomy" id="258505"/>
    <lineage>
        <taxon>Bacteria</taxon>
        <taxon>Bacillati</taxon>
        <taxon>Actinomycetota</taxon>
        <taxon>Actinomycetes</taxon>
        <taxon>Mycobacteriales</taxon>
        <taxon>Mycobacteriaceae</taxon>
        <taxon>Mycolicibacterium</taxon>
    </lineage>
</organism>
<evidence type="ECO:0000313" key="2">
    <source>
        <dbReference type="Proteomes" id="UP000547444"/>
    </source>
</evidence>
<name>A0A7X5ZCB4_9MYCO</name>
<keyword evidence="2" id="KW-1185">Reference proteome</keyword>
<protein>
    <submittedName>
        <fullName evidence="1">AcrR family transcriptional regulator</fullName>
    </submittedName>
</protein>
<dbReference type="RefSeq" id="WP_167157673.1">
    <property type="nucleotide sequence ID" value="NZ_JAANOW010000001.1"/>
</dbReference>
<sequence length="483" mass="53514">MGAAADQGRARSGATRKAATQAAILRATEDLVRDVRAQGGSAMFITVKQIARRANVAISSVYNHFPAGVGAIALQLADNAKVSNRPLDPEVQALARTEQARMMASSDAEAKVRAELHFMWRRSDAARARELVAQADNDGSSAELRFLCRVALVETLDDNLPVTRDEVIAIAQQAEALAGEHGLHHVQRQAMRDTHATALLTPVDHLVADAHAEEAIRLLREGASFIRKHQISMTRDGWLINALSREFIAEVVSCRDTKDEDELRQMFEGWVSKFVQAVTTQDDTRVERPDTMFLADLVNIVLTVEAVGLFRPQVAADCLQKLERHRAALRSKDPDEYDYSYQSATFAAEVLHGKRCDFHEIPLHDLAKLSLKGLTCTQLAAMRLGMVADVDSLINSLTVGPRALSNMAWEYVRPEIAMFDCTEVRDRLAKIFRASPGRTEGHTYFSLEHLFALEAATRQAIRTGQPFEPAVKERINAIWSNIA</sequence>
<accession>A0A7X5ZCB4</accession>
<reference evidence="1 2" key="1">
    <citation type="submission" date="2020-03" db="EMBL/GenBank/DDBJ databases">
        <title>Sequencing the genomes of 1000 actinobacteria strains.</title>
        <authorList>
            <person name="Klenk H.-P."/>
        </authorList>
    </citation>
    <scope>NUCLEOTIDE SEQUENCE [LARGE SCALE GENOMIC DNA]</scope>
    <source>
        <strain evidence="1 2">DSM 44556</strain>
    </source>
</reference>
<dbReference type="Proteomes" id="UP000547444">
    <property type="component" value="Unassembled WGS sequence"/>
</dbReference>